<dbReference type="CDD" id="cd03024">
    <property type="entry name" value="DsbA_FrnE"/>
    <property type="match status" value="1"/>
</dbReference>
<evidence type="ECO:0000259" key="1">
    <source>
        <dbReference type="Pfam" id="PF01323"/>
    </source>
</evidence>
<dbReference type="GO" id="GO:0016491">
    <property type="term" value="F:oxidoreductase activity"/>
    <property type="evidence" value="ECO:0007669"/>
    <property type="project" value="InterPro"/>
</dbReference>
<proteinExistence type="predicted"/>
<sequence length="233" mass="26685">MKIEIWSDFACPFCYIGKTRFETALKQFKNKGEVEVVYKAYQLNPYAPKTMEGSAYEAFAKGHNMTVKEAKDRFKMFEQNAKTVGLTYNYDIIQMTNTFDAHRLAKFASTKNLEEKLTTRLMKAYFTDGKNLSDIDTLVELATEVGLDQNQVNEVLSSTQFKDEVTAQIEEARKVGVQGVPFFVINRKYGVSGAQQTEYFTQVLEQIWQEDHAVQTLKDQDDSQSCNDEGCEF</sequence>
<accession>A0A7U9TJ28</accession>
<name>A0A7U9TJ28_9MOLU</name>
<feature type="domain" description="DSBA-like thioredoxin" evidence="1">
    <location>
        <begin position="3"/>
        <end position="204"/>
    </location>
</feature>
<dbReference type="InterPro" id="IPR036249">
    <property type="entry name" value="Thioredoxin-like_sf"/>
</dbReference>
<dbReference type="RefSeq" id="WP_176239683.1">
    <property type="nucleotide sequence ID" value="NZ_AP024412.1"/>
</dbReference>
<dbReference type="InterPro" id="IPR001853">
    <property type="entry name" value="DSBA-like_thioredoxin_dom"/>
</dbReference>
<dbReference type="SUPFAM" id="SSF52833">
    <property type="entry name" value="Thioredoxin-like"/>
    <property type="match status" value="1"/>
</dbReference>
<protein>
    <submittedName>
        <fullName evidence="2">DSBA oxidoreductase</fullName>
    </submittedName>
</protein>
<dbReference type="PANTHER" id="PTHR13887">
    <property type="entry name" value="GLUTATHIONE S-TRANSFERASE KAPPA"/>
    <property type="match status" value="1"/>
</dbReference>
<gene>
    <name evidence="2" type="primary">frnE</name>
    <name evidence="2" type="ORF">MPAN_002940</name>
</gene>
<keyword evidence="3" id="KW-1185">Reference proteome</keyword>
<dbReference type="Pfam" id="PF01323">
    <property type="entry name" value="DSBA"/>
    <property type="match status" value="1"/>
</dbReference>
<evidence type="ECO:0000313" key="2">
    <source>
        <dbReference type="EMBL" id="BCR35401.1"/>
    </source>
</evidence>
<dbReference type="KEGG" id="manr:MPAN_002940"/>
<dbReference type="PANTHER" id="PTHR13887:SF41">
    <property type="entry name" value="THIOREDOXIN SUPERFAMILY PROTEIN"/>
    <property type="match status" value="1"/>
</dbReference>
<dbReference type="AlphaFoldDB" id="A0A7U9TJ28"/>
<dbReference type="Proteomes" id="UP000620133">
    <property type="component" value="Chromosome"/>
</dbReference>
<organism evidence="2 3">
    <name type="scientific">Mariniplasma anaerobium</name>
    <dbReference type="NCBI Taxonomy" id="2735436"/>
    <lineage>
        <taxon>Bacteria</taxon>
        <taxon>Bacillati</taxon>
        <taxon>Mycoplasmatota</taxon>
        <taxon>Mollicutes</taxon>
        <taxon>Acholeplasmatales</taxon>
        <taxon>Acholeplasmataceae</taxon>
        <taxon>Mariniplasma</taxon>
    </lineage>
</organism>
<dbReference type="Gene3D" id="3.40.30.10">
    <property type="entry name" value="Glutaredoxin"/>
    <property type="match status" value="1"/>
</dbReference>
<dbReference type="EMBL" id="AP024412">
    <property type="protein sequence ID" value="BCR35401.1"/>
    <property type="molecule type" value="Genomic_DNA"/>
</dbReference>
<reference evidence="2" key="1">
    <citation type="submission" date="2021-01" db="EMBL/GenBank/DDBJ databases">
        <title>Draft genome sequence of Acholeplasmataceae bacterium strain Mahy22.</title>
        <authorList>
            <person name="Watanabe M."/>
            <person name="Kojima H."/>
            <person name="Fukui M."/>
        </authorList>
    </citation>
    <scope>NUCLEOTIDE SEQUENCE</scope>
    <source>
        <strain evidence="2">Mahy22</strain>
    </source>
</reference>
<evidence type="ECO:0000313" key="3">
    <source>
        <dbReference type="Proteomes" id="UP000620133"/>
    </source>
</evidence>